<dbReference type="Proteomes" id="UP001152523">
    <property type="component" value="Unassembled WGS sequence"/>
</dbReference>
<keyword evidence="3" id="KW-1185">Reference proteome</keyword>
<evidence type="ECO:0000256" key="1">
    <source>
        <dbReference type="SAM" id="Phobius"/>
    </source>
</evidence>
<evidence type="ECO:0000313" key="3">
    <source>
        <dbReference type="Proteomes" id="UP001152523"/>
    </source>
</evidence>
<feature type="transmembrane region" description="Helical" evidence="1">
    <location>
        <begin position="211"/>
        <end position="231"/>
    </location>
</feature>
<dbReference type="AlphaFoldDB" id="A0AAV0C456"/>
<organism evidence="2 3">
    <name type="scientific">Cuscuta epithymum</name>
    <dbReference type="NCBI Taxonomy" id="186058"/>
    <lineage>
        <taxon>Eukaryota</taxon>
        <taxon>Viridiplantae</taxon>
        <taxon>Streptophyta</taxon>
        <taxon>Embryophyta</taxon>
        <taxon>Tracheophyta</taxon>
        <taxon>Spermatophyta</taxon>
        <taxon>Magnoliopsida</taxon>
        <taxon>eudicotyledons</taxon>
        <taxon>Gunneridae</taxon>
        <taxon>Pentapetalae</taxon>
        <taxon>asterids</taxon>
        <taxon>lamiids</taxon>
        <taxon>Solanales</taxon>
        <taxon>Convolvulaceae</taxon>
        <taxon>Cuscuteae</taxon>
        <taxon>Cuscuta</taxon>
        <taxon>Cuscuta subgen. Cuscuta</taxon>
    </lineage>
</organism>
<evidence type="ECO:0000313" key="2">
    <source>
        <dbReference type="EMBL" id="CAH9061110.1"/>
    </source>
</evidence>
<keyword evidence="1" id="KW-0812">Transmembrane</keyword>
<keyword evidence="1" id="KW-0472">Membrane</keyword>
<gene>
    <name evidence="2" type="ORF">CEPIT_LOCUS1654</name>
</gene>
<accession>A0AAV0C456</accession>
<keyword evidence="1" id="KW-1133">Transmembrane helix</keyword>
<reference evidence="2" key="1">
    <citation type="submission" date="2022-07" db="EMBL/GenBank/DDBJ databases">
        <authorList>
            <person name="Macas J."/>
            <person name="Novak P."/>
            <person name="Neumann P."/>
        </authorList>
    </citation>
    <scope>NUCLEOTIDE SEQUENCE</scope>
</reference>
<protein>
    <submittedName>
        <fullName evidence="2">Uncharacterized protein</fullName>
    </submittedName>
</protein>
<dbReference type="EMBL" id="CAMAPF010000009">
    <property type="protein sequence ID" value="CAH9061110.1"/>
    <property type="molecule type" value="Genomic_DNA"/>
</dbReference>
<name>A0AAV0C456_9ASTE</name>
<comment type="caution">
    <text evidence="2">The sequence shown here is derived from an EMBL/GenBank/DDBJ whole genome shotgun (WGS) entry which is preliminary data.</text>
</comment>
<sequence>MHSSTATWRKRYTCTNLPVSATPTSLIMYAGSSNLSTVSNRRHEHGPHNCSRRPCFRINVVATARRRLFLQPGDSNIADWGVASSSASHYSDAAAFGDLSLGFNAAHDSVSTAVDGGSASAAHDGQWNSSAARKMQINYGLSPDMGMFVVAPAATFLHHHNGSTASTVNPNRITGLTAKPPPPPPPPAAACIGFEGGSTPALGARVGVIPLSSYFGVFVFLFYFCKVYWFFLPD</sequence>
<proteinExistence type="predicted"/>